<accession>A0A072U759</accession>
<reference evidence="1 3" key="1">
    <citation type="journal article" date="2011" name="Nature">
        <title>The Medicago genome provides insight into the evolution of rhizobial symbioses.</title>
        <authorList>
            <person name="Young N.D."/>
            <person name="Debelle F."/>
            <person name="Oldroyd G.E."/>
            <person name="Geurts R."/>
            <person name="Cannon S.B."/>
            <person name="Udvardi M.K."/>
            <person name="Benedito V.A."/>
            <person name="Mayer K.F."/>
            <person name="Gouzy J."/>
            <person name="Schoof H."/>
            <person name="Van de Peer Y."/>
            <person name="Proost S."/>
            <person name="Cook D.R."/>
            <person name="Meyers B.C."/>
            <person name="Spannagl M."/>
            <person name="Cheung F."/>
            <person name="De Mita S."/>
            <person name="Krishnakumar V."/>
            <person name="Gundlach H."/>
            <person name="Zhou S."/>
            <person name="Mudge J."/>
            <person name="Bharti A.K."/>
            <person name="Murray J.D."/>
            <person name="Naoumkina M.A."/>
            <person name="Rosen B."/>
            <person name="Silverstein K.A."/>
            <person name="Tang H."/>
            <person name="Rombauts S."/>
            <person name="Zhao P.X."/>
            <person name="Zhou P."/>
            <person name="Barbe V."/>
            <person name="Bardou P."/>
            <person name="Bechner M."/>
            <person name="Bellec A."/>
            <person name="Berger A."/>
            <person name="Berges H."/>
            <person name="Bidwell S."/>
            <person name="Bisseling T."/>
            <person name="Choisne N."/>
            <person name="Couloux A."/>
            <person name="Denny R."/>
            <person name="Deshpande S."/>
            <person name="Dai X."/>
            <person name="Doyle J.J."/>
            <person name="Dudez A.M."/>
            <person name="Farmer A.D."/>
            <person name="Fouteau S."/>
            <person name="Franken C."/>
            <person name="Gibelin C."/>
            <person name="Gish J."/>
            <person name="Goldstein S."/>
            <person name="Gonzalez A.J."/>
            <person name="Green P.J."/>
            <person name="Hallab A."/>
            <person name="Hartog M."/>
            <person name="Hua A."/>
            <person name="Humphray S.J."/>
            <person name="Jeong D.H."/>
            <person name="Jing Y."/>
            <person name="Jocker A."/>
            <person name="Kenton S.M."/>
            <person name="Kim D.J."/>
            <person name="Klee K."/>
            <person name="Lai H."/>
            <person name="Lang C."/>
            <person name="Lin S."/>
            <person name="Macmil S.L."/>
            <person name="Magdelenat G."/>
            <person name="Matthews L."/>
            <person name="McCorrison J."/>
            <person name="Monaghan E.L."/>
            <person name="Mun J.H."/>
            <person name="Najar F.Z."/>
            <person name="Nicholson C."/>
            <person name="Noirot C."/>
            <person name="O'Bleness M."/>
            <person name="Paule C.R."/>
            <person name="Poulain J."/>
            <person name="Prion F."/>
            <person name="Qin B."/>
            <person name="Qu C."/>
            <person name="Retzel E.F."/>
            <person name="Riddle C."/>
            <person name="Sallet E."/>
            <person name="Samain S."/>
            <person name="Samson N."/>
            <person name="Sanders I."/>
            <person name="Saurat O."/>
            <person name="Scarpelli C."/>
            <person name="Schiex T."/>
            <person name="Segurens B."/>
            <person name="Severin A.J."/>
            <person name="Sherrier D.J."/>
            <person name="Shi R."/>
            <person name="Sims S."/>
            <person name="Singer S.R."/>
            <person name="Sinharoy S."/>
            <person name="Sterck L."/>
            <person name="Viollet A."/>
            <person name="Wang B.B."/>
            <person name="Wang K."/>
            <person name="Wang M."/>
            <person name="Wang X."/>
            <person name="Warfsmann J."/>
            <person name="Weissenbach J."/>
            <person name="White D.D."/>
            <person name="White J.D."/>
            <person name="Wiley G.B."/>
            <person name="Wincker P."/>
            <person name="Xing Y."/>
            <person name="Yang L."/>
            <person name="Yao Z."/>
            <person name="Ying F."/>
            <person name="Zhai J."/>
            <person name="Zhou L."/>
            <person name="Zuber A."/>
            <person name="Denarie J."/>
            <person name="Dixon R.A."/>
            <person name="May G.D."/>
            <person name="Schwartz D.C."/>
            <person name="Rogers J."/>
            <person name="Quetier F."/>
            <person name="Town C.D."/>
            <person name="Roe B.A."/>
        </authorList>
    </citation>
    <scope>NUCLEOTIDE SEQUENCE [LARGE SCALE GENOMIC DNA]</scope>
    <source>
        <strain evidence="1">A17</strain>
        <strain evidence="2 3">cv. Jemalong A17</strain>
    </source>
</reference>
<evidence type="ECO:0000313" key="1">
    <source>
        <dbReference type="EMBL" id="KEH24938.1"/>
    </source>
</evidence>
<gene>
    <name evidence="1" type="ordered locus">MTR_6g009097</name>
</gene>
<dbReference type="EnsemblPlants" id="KEH24938">
    <property type="protein sequence ID" value="KEH24938"/>
    <property type="gene ID" value="MTR_6g009097"/>
</dbReference>
<sequence>MIDNLSHEEVLLDTGRIQPLVKDWDETEIIEEETTNKLEPRRRYKPAWTYDFIMTILKRRITERDLEFGTNLKSANYITVSTGAFIEFIMGNEDIAEALRALEISFKQHTENNLACFTTSLDEYMTSSDTRHRII</sequence>
<name>A0A072U759_MEDTR</name>
<reference evidence="1 3" key="2">
    <citation type="journal article" date="2014" name="BMC Genomics">
        <title>An improved genome release (version Mt4.0) for the model legume Medicago truncatula.</title>
        <authorList>
            <person name="Tang H."/>
            <person name="Krishnakumar V."/>
            <person name="Bidwell S."/>
            <person name="Rosen B."/>
            <person name="Chan A."/>
            <person name="Zhou S."/>
            <person name="Gentzbittel L."/>
            <person name="Childs K.L."/>
            <person name="Yandell M."/>
            <person name="Gundlach H."/>
            <person name="Mayer K.F."/>
            <person name="Schwartz D.C."/>
            <person name="Town C.D."/>
        </authorList>
    </citation>
    <scope>GENOME REANNOTATION</scope>
    <source>
        <strain evidence="1">A17</strain>
        <strain evidence="2 3">cv. Jemalong A17</strain>
    </source>
</reference>
<dbReference type="Proteomes" id="UP000002051">
    <property type="component" value="Chromosome 6"/>
</dbReference>
<dbReference type="AlphaFoldDB" id="A0A072U759"/>
<evidence type="ECO:0000313" key="3">
    <source>
        <dbReference type="Proteomes" id="UP000002051"/>
    </source>
</evidence>
<dbReference type="HOGENOM" id="CLU_1888853_0_0_1"/>
<reference evidence="2" key="3">
    <citation type="submission" date="2015-04" db="UniProtKB">
        <authorList>
            <consortium name="EnsemblPlants"/>
        </authorList>
    </citation>
    <scope>IDENTIFICATION</scope>
    <source>
        <strain evidence="2">cv. Jemalong A17</strain>
    </source>
</reference>
<organism evidence="1 3">
    <name type="scientific">Medicago truncatula</name>
    <name type="common">Barrel medic</name>
    <name type="synonym">Medicago tribuloides</name>
    <dbReference type="NCBI Taxonomy" id="3880"/>
    <lineage>
        <taxon>Eukaryota</taxon>
        <taxon>Viridiplantae</taxon>
        <taxon>Streptophyta</taxon>
        <taxon>Embryophyta</taxon>
        <taxon>Tracheophyta</taxon>
        <taxon>Spermatophyta</taxon>
        <taxon>Magnoliopsida</taxon>
        <taxon>eudicotyledons</taxon>
        <taxon>Gunneridae</taxon>
        <taxon>Pentapetalae</taxon>
        <taxon>rosids</taxon>
        <taxon>fabids</taxon>
        <taxon>Fabales</taxon>
        <taxon>Fabaceae</taxon>
        <taxon>Papilionoideae</taxon>
        <taxon>50 kb inversion clade</taxon>
        <taxon>NPAAA clade</taxon>
        <taxon>Hologalegina</taxon>
        <taxon>IRL clade</taxon>
        <taxon>Trifolieae</taxon>
        <taxon>Medicago</taxon>
    </lineage>
</organism>
<dbReference type="EMBL" id="CM001222">
    <property type="protein sequence ID" value="KEH24938.1"/>
    <property type="molecule type" value="Genomic_DNA"/>
</dbReference>
<evidence type="ECO:0000313" key="2">
    <source>
        <dbReference type="EnsemblPlants" id="KEH24938"/>
    </source>
</evidence>
<proteinExistence type="predicted"/>
<keyword evidence="3" id="KW-1185">Reference proteome</keyword>
<protein>
    <submittedName>
        <fullName evidence="1 2">Uncharacterized protein</fullName>
    </submittedName>
</protein>